<feature type="compositionally biased region" description="Low complexity" evidence="1">
    <location>
        <begin position="381"/>
        <end position="393"/>
    </location>
</feature>
<reference evidence="3 4" key="1">
    <citation type="submission" date="2020-12" db="EMBL/GenBank/DDBJ databases">
        <title>Concerted genomic and epigenomic changes stabilize Arabidopsis allopolyploids.</title>
        <authorList>
            <person name="Chen Z."/>
        </authorList>
    </citation>
    <scope>NUCLEOTIDE SEQUENCE [LARGE SCALE GENOMIC DNA]</scope>
    <source>
        <strain evidence="3">As9502</strain>
        <tissue evidence="3">Leaf</tissue>
    </source>
</reference>
<dbReference type="PANTHER" id="PTHR35046">
    <property type="entry name" value="ZINC KNUCKLE (CCHC-TYPE) FAMILY PROTEIN"/>
    <property type="match status" value="1"/>
</dbReference>
<feature type="region of interest" description="Disordered" evidence="1">
    <location>
        <begin position="381"/>
        <end position="431"/>
    </location>
</feature>
<proteinExistence type="predicted"/>
<dbReference type="PANTHER" id="PTHR35046:SF18">
    <property type="entry name" value="RNA-DIRECTED DNA POLYMERASE"/>
    <property type="match status" value="1"/>
</dbReference>
<dbReference type="Pfam" id="PF03732">
    <property type="entry name" value="Retrotrans_gag"/>
    <property type="match status" value="1"/>
</dbReference>
<dbReference type="EMBL" id="JAEFBJ010000129">
    <property type="protein sequence ID" value="KAG7529669.1"/>
    <property type="molecule type" value="Genomic_DNA"/>
</dbReference>
<keyword evidence="4" id="KW-1185">Reference proteome</keyword>
<evidence type="ECO:0000313" key="3">
    <source>
        <dbReference type="EMBL" id="KAG7529669.1"/>
    </source>
</evidence>
<organism evidence="3 4">
    <name type="scientific">Arabidopsis suecica</name>
    <name type="common">Swedish thale-cress</name>
    <name type="synonym">Cardaminopsis suecica</name>
    <dbReference type="NCBI Taxonomy" id="45249"/>
    <lineage>
        <taxon>Eukaryota</taxon>
        <taxon>Viridiplantae</taxon>
        <taxon>Streptophyta</taxon>
        <taxon>Embryophyta</taxon>
        <taxon>Tracheophyta</taxon>
        <taxon>Spermatophyta</taxon>
        <taxon>Magnoliopsida</taxon>
        <taxon>eudicotyledons</taxon>
        <taxon>Gunneridae</taxon>
        <taxon>Pentapetalae</taxon>
        <taxon>rosids</taxon>
        <taxon>malvids</taxon>
        <taxon>Brassicales</taxon>
        <taxon>Brassicaceae</taxon>
        <taxon>Camelineae</taxon>
        <taxon>Arabidopsis</taxon>
    </lineage>
</organism>
<comment type="caution">
    <text evidence="3">The sequence shown here is derived from an EMBL/GenBank/DDBJ whole genome shotgun (WGS) entry which is preliminary data.</text>
</comment>
<evidence type="ECO:0000256" key="1">
    <source>
        <dbReference type="SAM" id="MobiDB-lite"/>
    </source>
</evidence>
<dbReference type="InterPro" id="IPR005162">
    <property type="entry name" value="Retrotrans_gag_dom"/>
</dbReference>
<dbReference type="OrthoDB" id="1112292at2759"/>
<evidence type="ECO:0000313" key="4">
    <source>
        <dbReference type="Proteomes" id="UP000694251"/>
    </source>
</evidence>
<evidence type="ECO:0000259" key="2">
    <source>
        <dbReference type="Pfam" id="PF03732"/>
    </source>
</evidence>
<sequence>MELVADYDLDIAYHPRKANQVADALSRRRCEVEEEKNQEAFIKMMGTLHLNALSKEFEPLGLGAVDQADLLCRIRLAQKKDNGLNKWTENNKTEYQTSNNGTIMVNDRVCVPDNKELKEEISNACPPTSVGSPEGVWPDTMRNSMETVVRNFAQAQNRAPNLQQREEPVFEEDDEEDVVDDNNSFARMPASQRAILPPRRVDNYRWESGFKLDLPEFCGWLQPEELLDWLYDVEEVLDFKQVLDKMRVSLVATRFKNRASAWWQNLKIQRAREGKNKIASWEKMKKHLRKDFLPYNYSRTMYTKFQNLRQGNKSVDDYASEFFSLMARNSLTETEDQLVSRFIGLRIQLQHTLLQFNPTTVSEAHQRALLIEQQIRSSSASWAASSNRSRSSAPLESINTPMPIESSLPPRDSFGSGSSSHPLRGQPLRCFGCGEQGHRQTAYPQQSRRVLYNDEEPLYDDNGEQEQTLTDDQLVGDIADAAAKLALFTEPHPTPYKLAWLNSKTELRISRRCQVPVSIGVNYKDLVRCDAIPMDAYHRFQSISCHLWDKSSQSH</sequence>
<accession>A0A8T1XBC2</accession>
<gene>
    <name evidence="3" type="ORF">ISN44_Un129g000030</name>
</gene>
<dbReference type="AlphaFoldDB" id="A0A8T1XBC2"/>
<dbReference type="Proteomes" id="UP000694251">
    <property type="component" value="Unassembled WGS sequence"/>
</dbReference>
<protein>
    <submittedName>
        <fullName evidence="3">Retrotransposon gag domain</fullName>
    </submittedName>
</protein>
<name>A0A8T1XBC2_ARASU</name>
<feature type="domain" description="Retrotransposon gag" evidence="2">
    <location>
        <begin position="250"/>
        <end position="343"/>
    </location>
</feature>